<evidence type="ECO:0000256" key="4">
    <source>
        <dbReference type="ARBA" id="ARBA00022989"/>
    </source>
</evidence>
<evidence type="ECO:0000256" key="6">
    <source>
        <dbReference type="SAM" id="Phobius"/>
    </source>
</evidence>
<evidence type="ECO:0000313" key="7">
    <source>
        <dbReference type="EMBL" id="CAD8638878.1"/>
    </source>
</evidence>
<keyword evidence="5 6" id="KW-0472">Membrane</keyword>
<evidence type="ECO:0000256" key="1">
    <source>
        <dbReference type="ARBA" id="ARBA00004477"/>
    </source>
</evidence>
<comment type="subcellular location">
    <subcellularLocation>
        <location evidence="1">Endoplasmic reticulum membrane</location>
        <topology evidence="1">Multi-pass membrane protein</topology>
    </subcellularLocation>
</comment>
<proteinExistence type="predicted"/>
<organism evidence="7">
    <name type="scientific">Cryptomonas curvata</name>
    <dbReference type="NCBI Taxonomy" id="233186"/>
    <lineage>
        <taxon>Eukaryota</taxon>
        <taxon>Cryptophyceae</taxon>
        <taxon>Cryptomonadales</taxon>
        <taxon>Cryptomonadaceae</taxon>
        <taxon>Cryptomonas</taxon>
    </lineage>
</organism>
<keyword evidence="4 6" id="KW-1133">Transmembrane helix</keyword>
<keyword evidence="2 6" id="KW-0812">Transmembrane</keyword>
<dbReference type="AlphaFoldDB" id="A0A7S0ME93"/>
<name>A0A7S0ME93_9CRYP</name>
<accession>A0A7S0ME93</accession>
<evidence type="ECO:0000256" key="2">
    <source>
        <dbReference type="ARBA" id="ARBA00022692"/>
    </source>
</evidence>
<feature type="transmembrane region" description="Helical" evidence="6">
    <location>
        <begin position="54"/>
        <end position="75"/>
    </location>
</feature>
<sequence>MLVSTSPSNDIKHKKIVIETTSAEKNCFWRWAALKYEQYTITSVLYVLEWWERLIFNLVLGSIFFATIFAMYIYINASETVFVLSAILLGKHTQLTGWNQRCTPLSSTSTSASVCGSLSAF</sequence>
<evidence type="ECO:0000256" key="3">
    <source>
        <dbReference type="ARBA" id="ARBA00022824"/>
    </source>
</evidence>
<evidence type="ECO:0000256" key="5">
    <source>
        <dbReference type="ARBA" id="ARBA00023136"/>
    </source>
</evidence>
<protein>
    <submittedName>
        <fullName evidence="7">Uncharacterized protein</fullName>
    </submittedName>
</protein>
<keyword evidence="3" id="KW-0256">Endoplasmic reticulum</keyword>
<dbReference type="Pfam" id="PF11779">
    <property type="entry name" value="SPT_ssu-like"/>
    <property type="match status" value="1"/>
</dbReference>
<dbReference type="InterPro" id="IPR024512">
    <property type="entry name" value="Ser_palmitoyltrfase_ssu-like"/>
</dbReference>
<dbReference type="EMBL" id="HBEZ01030000">
    <property type="protein sequence ID" value="CAD8638878.1"/>
    <property type="molecule type" value="Transcribed_RNA"/>
</dbReference>
<reference evidence="7" key="1">
    <citation type="submission" date="2021-01" db="EMBL/GenBank/DDBJ databases">
        <authorList>
            <person name="Corre E."/>
            <person name="Pelletier E."/>
            <person name="Niang G."/>
            <person name="Scheremetjew M."/>
            <person name="Finn R."/>
            <person name="Kale V."/>
            <person name="Holt S."/>
            <person name="Cochrane G."/>
            <person name="Meng A."/>
            <person name="Brown T."/>
            <person name="Cohen L."/>
        </authorList>
    </citation>
    <scope>NUCLEOTIDE SEQUENCE</scope>
    <source>
        <strain evidence="7">CCAP979/52</strain>
    </source>
</reference>
<gene>
    <name evidence="7" type="ORF">CCUR1050_LOCUS16562</name>
</gene>
<dbReference type="GO" id="GO:0005789">
    <property type="term" value="C:endoplasmic reticulum membrane"/>
    <property type="evidence" value="ECO:0007669"/>
    <property type="project" value="UniProtKB-SubCell"/>
</dbReference>